<evidence type="ECO:0000256" key="1">
    <source>
        <dbReference type="SAM" id="Phobius"/>
    </source>
</evidence>
<dbReference type="RefSeq" id="WP_343129244.1">
    <property type="nucleotide sequence ID" value="NZ_JBCITK010000001.1"/>
</dbReference>
<dbReference type="PANTHER" id="PTHR34473:SF2">
    <property type="entry name" value="UPF0699 TRANSMEMBRANE PROTEIN YDBT"/>
    <property type="match status" value="1"/>
</dbReference>
<evidence type="ECO:0000313" key="3">
    <source>
        <dbReference type="EMBL" id="MEN0642087.1"/>
    </source>
</evidence>
<evidence type="ECO:0000313" key="4">
    <source>
        <dbReference type="Proteomes" id="UP001418796"/>
    </source>
</evidence>
<organism evidence="3 4">
    <name type="scientific">Alkalicoccobacillus gibsonii</name>
    <dbReference type="NCBI Taxonomy" id="79881"/>
    <lineage>
        <taxon>Bacteria</taxon>
        <taxon>Bacillati</taxon>
        <taxon>Bacillota</taxon>
        <taxon>Bacilli</taxon>
        <taxon>Bacillales</taxon>
        <taxon>Bacillaceae</taxon>
        <taxon>Alkalicoccobacillus</taxon>
    </lineage>
</organism>
<dbReference type="PIRSF" id="PIRSF026631">
    <property type="entry name" value="UCP026631"/>
    <property type="match status" value="1"/>
</dbReference>
<dbReference type="InterPro" id="IPR014529">
    <property type="entry name" value="UCP026631"/>
</dbReference>
<keyword evidence="1" id="KW-0812">Transmembrane</keyword>
<dbReference type="InterPro" id="IPR005182">
    <property type="entry name" value="YdbS-like_PH"/>
</dbReference>
<feature type="domain" description="YdbS-like PH" evidence="2">
    <location>
        <begin position="401"/>
        <end position="475"/>
    </location>
</feature>
<feature type="transmembrane region" description="Helical" evidence="1">
    <location>
        <begin position="357"/>
        <end position="376"/>
    </location>
</feature>
<feature type="transmembrane region" description="Helical" evidence="1">
    <location>
        <begin position="51"/>
        <end position="72"/>
    </location>
</feature>
<reference evidence="3 4" key="1">
    <citation type="submission" date="2024-03" db="EMBL/GenBank/DDBJ databases">
        <title>Bacilli Hybrid Assemblies.</title>
        <authorList>
            <person name="Kovac J."/>
        </authorList>
    </citation>
    <scope>NUCLEOTIDE SEQUENCE [LARGE SCALE GENOMIC DNA]</scope>
    <source>
        <strain evidence="3 4">FSL R7-0666</strain>
    </source>
</reference>
<keyword evidence="4" id="KW-1185">Reference proteome</keyword>
<comment type="caution">
    <text evidence="3">The sequence shown here is derived from an EMBL/GenBank/DDBJ whole genome shotgun (WGS) entry which is preliminary data.</text>
</comment>
<proteinExistence type="predicted"/>
<accession>A0ABU9VDW2</accession>
<dbReference type="Pfam" id="PF03703">
    <property type="entry name" value="bPH_2"/>
    <property type="match status" value="3"/>
</dbReference>
<dbReference type="EMBL" id="JBCITK010000001">
    <property type="protein sequence ID" value="MEN0642087.1"/>
    <property type="molecule type" value="Genomic_DNA"/>
</dbReference>
<name>A0ABU9VDW2_9BACI</name>
<gene>
    <name evidence="3" type="ORF">MKY91_02775</name>
</gene>
<keyword evidence="1" id="KW-0472">Membrane</keyword>
<sequence>MSEQPIQLNHPYRLHASFLLSELVGTIKNYFFPIILLWIVNANSDSTFLLIAKWGLLVVIAISIVSSILEWIHFRYQFTNTDLQIKKGGLVRKEQYIQYHRIQNVSRTTNLIGKIFRVTTIKLETEAQDDATVHLKMVTHKQATAIQTFLEWKSNHKAKDIESSDDVSTLSKSLHYNVTKKELLKASFTSFSIVALIPILMTIFFNIDEVFSLDGHVDTVVSFLQDHWIWLTIAIIGLLIVSCLFGIVTTFLQYGRFEVRSDEKRIYIKKGIIQEKENSILKSKVQGVVVSKSIIRRWFGIAKVRLICAGGEMETDETESAVIFPFISVKRIPELLPEIIPGFVYQQPERRLPRRALWVKLLRPSYFWVIVTVVVFIFWSHLWYLSPILLALIICNRLMDYRFTRYQITESITQYEIGGVFNELTTTGMKKVEEVKVTRSWLQRRFGLASIQVATRGKPVQFIMINDIPESDAFDYYMWYEQFVNERYHFYVDQNNKQERINDYGEFNEVDVGMEETDIK</sequence>
<evidence type="ECO:0000259" key="2">
    <source>
        <dbReference type="Pfam" id="PF03703"/>
    </source>
</evidence>
<feature type="transmembrane region" description="Helical" evidence="1">
    <location>
        <begin position="188"/>
        <end position="207"/>
    </location>
</feature>
<feature type="domain" description="YdbS-like PH" evidence="2">
    <location>
        <begin position="71"/>
        <end position="149"/>
    </location>
</feature>
<feature type="transmembrane region" description="Helical" evidence="1">
    <location>
        <begin position="227"/>
        <end position="252"/>
    </location>
</feature>
<protein>
    <submittedName>
        <fullName evidence="3">PH domain-containing protein</fullName>
    </submittedName>
</protein>
<keyword evidence="1" id="KW-1133">Transmembrane helix</keyword>
<dbReference type="PANTHER" id="PTHR34473">
    <property type="entry name" value="UPF0699 TRANSMEMBRANE PROTEIN YDBS"/>
    <property type="match status" value="1"/>
</dbReference>
<feature type="transmembrane region" description="Helical" evidence="1">
    <location>
        <begin position="12"/>
        <end position="39"/>
    </location>
</feature>
<feature type="domain" description="YdbS-like PH" evidence="2">
    <location>
        <begin position="257"/>
        <end position="335"/>
    </location>
</feature>
<dbReference type="Proteomes" id="UP001418796">
    <property type="component" value="Unassembled WGS sequence"/>
</dbReference>